<feature type="domain" description="PB1" evidence="11">
    <location>
        <begin position="24"/>
        <end position="118"/>
    </location>
</feature>
<keyword evidence="6 10" id="KW-0805">Transcription regulation</keyword>
<comment type="subcellular location">
    <subcellularLocation>
        <location evidence="2 10">Nucleus</location>
    </subcellularLocation>
</comment>
<evidence type="ECO:0000256" key="9">
    <source>
        <dbReference type="ARBA" id="ARBA00023294"/>
    </source>
</evidence>
<keyword evidence="8 10" id="KW-0539">Nucleus</keyword>
<comment type="similarity">
    <text evidence="3 10">Belongs to the Aux/IAA family.</text>
</comment>
<evidence type="ECO:0000256" key="8">
    <source>
        <dbReference type="ARBA" id="ARBA00023242"/>
    </source>
</evidence>
<dbReference type="Gene3D" id="3.10.20.90">
    <property type="entry name" value="Phosphatidylinositol 3-kinase Catalytic Subunit, Chain A, domain 1"/>
    <property type="match status" value="1"/>
</dbReference>
<dbReference type="OrthoDB" id="615826at2759"/>
<dbReference type="KEGG" id="egu:105038690"/>
<keyword evidence="5 10" id="KW-0678">Repressor</keyword>
<dbReference type="InterPro" id="IPR053793">
    <property type="entry name" value="PB1-like"/>
</dbReference>
<accession>A0A8N4IBH0</accession>
<protein>
    <recommendedName>
        <fullName evidence="10">Auxin-responsive protein</fullName>
    </recommendedName>
</protein>
<evidence type="ECO:0000256" key="4">
    <source>
        <dbReference type="ARBA" id="ARBA00011726"/>
    </source>
</evidence>
<evidence type="ECO:0000256" key="5">
    <source>
        <dbReference type="ARBA" id="ARBA00022491"/>
    </source>
</evidence>
<dbReference type="PANTHER" id="PTHR31734:SF120">
    <property type="entry name" value="AUXIN-RESPONSIVE PROTEIN IAA25"/>
    <property type="match status" value="1"/>
</dbReference>
<evidence type="ECO:0000256" key="7">
    <source>
        <dbReference type="ARBA" id="ARBA00023163"/>
    </source>
</evidence>
<evidence type="ECO:0000256" key="10">
    <source>
        <dbReference type="RuleBase" id="RU004549"/>
    </source>
</evidence>
<dbReference type="Proteomes" id="UP000504607">
    <property type="component" value="Chromosome 2"/>
</dbReference>
<evidence type="ECO:0000256" key="2">
    <source>
        <dbReference type="ARBA" id="ARBA00004123"/>
    </source>
</evidence>
<dbReference type="PANTHER" id="PTHR31734">
    <property type="entry name" value="AUXIN-RESPONSIVE PROTEIN IAA17"/>
    <property type="match status" value="1"/>
</dbReference>
<reference evidence="13" key="1">
    <citation type="submission" date="2025-08" db="UniProtKB">
        <authorList>
            <consortium name="RefSeq"/>
        </authorList>
    </citation>
    <scope>IDENTIFICATION</scope>
</reference>
<comment type="function">
    <text evidence="1 10">Aux/IAA proteins are short-lived transcriptional factors that function as repressors of early auxin response genes at low auxin concentrations.</text>
</comment>
<keyword evidence="7 10" id="KW-0804">Transcription</keyword>
<organism evidence="12 13">
    <name type="scientific">Elaeis guineensis var. tenera</name>
    <name type="common">Oil palm</name>
    <dbReference type="NCBI Taxonomy" id="51953"/>
    <lineage>
        <taxon>Eukaryota</taxon>
        <taxon>Viridiplantae</taxon>
        <taxon>Streptophyta</taxon>
        <taxon>Embryophyta</taxon>
        <taxon>Tracheophyta</taxon>
        <taxon>Spermatophyta</taxon>
        <taxon>Magnoliopsida</taxon>
        <taxon>Liliopsida</taxon>
        <taxon>Arecaceae</taxon>
        <taxon>Arecoideae</taxon>
        <taxon>Cocoseae</taxon>
        <taxon>Elaeidinae</taxon>
        <taxon>Elaeis</taxon>
    </lineage>
</organism>
<keyword evidence="9 10" id="KW-0927">Auxin signaling pathway</keyword>
<dbReference type="SUPFAM" id="SSF54277">
    <property type="entry name" value="CAD &amp; PB1 domains"/>
    <property type="match status" value="1"/>
</dbReference>
<proteinExistence type="inferred from homology"/>
<sequence>MDGEKNAKPMGTEDITNKTGVKPTMFVKVNMEGYCVGRKIDLMAHDSYESLYHAIKNLFYNFLSINYSNNSDEEEQDKATSSDFVLVYEDHEGDRMIVGDVPWELFLASVKRLYIAYNPSAQRKADKEVAGDQN</sequence>
<dbReference type="AlphaFoldDB" id="A0A8N4IBH0"/>
<comment type="subunit">
    <text evidence="4 10">Homodimers and heterodimers.</text>
</comment>
<evidence type="ECO:0000313" key="13">
    <source>
        <dbReference type="RefSeq" id="XP_029117764.1"/>
    </source>
</evidence>
<dbReference type="GeneID" id="105038690"/>
<dbReference type="RefSeq" id="XP_029117764.1">
    <property type="nucleotide sequence ID" value="XM_029261931.1"/>
</dbReference>
<keyword evidence="12" id="KW-1185">Reference proteome</keyword>
<evidence type="ECO:0000256" key="1">
    <source>
        <dbReference type="ARBA" id="ARBA00002159"/>
    </source>
</evidence>
<dbReference type="GO" id="GO:0005634">
    <property type="term" value="C:nucleus"/>
    <property type="evidence" value="ECO:0007669"/>
    <property type="project" value="UniProtKB-SubCell"/>
</dbReference>
<dbReference type="PROSITE" id="PS51745">
    <property type="entry name" value="PB1"/>
    <property type="match status" value="1"/>
</dbReference>
<gene>
    <name evidence="13" type="primary">LOC105038690</name>
</gene>
<evidence type="ECO:0000259" key="11">
    <source>
        <dbReference type="PROSITE" id="PS51745"/>
    </source>
</evidence>
<dbReference type="Pfam" id="PF02309">
    <property type="entry name" value="AUX_IAA"/>
    <property type="match status" value="1"/>
</dbReference>
<dbReference type="GO" id="GO:0009734">
    <property type="term" value="P:auxin-activated signaling pathway"/>
    <property type="evidence" value="ECO:0007669"/>
    <property type="project" value="UniProtKB-UniRule"/>
</dbReference>
<evidence type="ECO:0000256" key="3">
    <source>
        <dbReference type="ARBA" id="ARBA00006728"/>
    </source>
</evidence>
<dbReference type="InterPro" id="IPR033389">
    <property type="entry name" value="AUX/IAA_dom"/>
</dbReference>
<name>A0A8N4IBH0_ELAGV</name>
<dbReference type="GO" id="GO:0006355">
    <property type="term" value="P:regulation of DNA-templated transcription"/>
    <property type="evidence" value="ECO:0007669"/>
    <property type="project" value="InterPro"/>
</dbReference>
<dbReference type="InterPro" id="IPR003311">
    <property type="entry name" value="AUX_IAA"/>
</dbReference>
<evidence type="ECO:0000256" key="6">
    <source>
        <dbReference type="ARBA" id="ARBA00023015"/>
    </source>
</evidence>
<evidence type="ECO:0000313" key="12">
    <source>
        <dbReference type="Proteomes" id="UP000504607"/>
    </source>
</evidence>